<dbReference type="EC" id="2.7.1.17" evidence="7"/>
<feature type="domain" description="Carbohydrate kinase FGGY N-terminal" evidence="5">
    <location>
        <begin position="7"/>
        <end position="248"/>
    </location>
</feature>
<feature type="domain" description="Carbohydrate kinase FGGY C-terminal" evidence="6">
    <location>
        <begin position="260"/>
        <end position="437"/>
    </location>
</feature>
<dbReference type="PANTHER" id="PTHR43095:SF5">
    <property type="entry name" value="XYLULOSE KINASE"/>
    <property type="match status" value="1"/>
</dbReference>
<sequence length="486" mass="50773">MVRTEALLGIDLGTSGVKAVLLAASGELLGEGAADCPPRSARPGWAEADPKDWWIAVVHAVGRAAARCGGRSAIAVSGVGVTGQMHGLVLVDRRGEPLRPALLWPDRRALPETEEWGELPTALRGTLGNPIMPGMTGPLLSWVAEHEPGNCAAADRLLLPKDWLRLRLTGAVGTEPSDASATLLWDVGADTWSERVVESMGLPTRLLPPVGASAAVAGALRPEPAAELGLPADIPVVFGAADTAAALLATGLGPGEAQLTIGSGAQLVTLTDDPSTAPQPLVHLYRTARPRGWYRMAAVQNAGLALDWVRSLVGADWSEVYAAADDEPGADGVTFVPYLTGERTPRMDSTLASAFTGLRLGHDRRTILRAAVEGVAFAVRDAASALPEPLPDSIRLAGGAVRDDRFRALVADVLDVELSPVELRSASAVGAAMLAAAEAGVPVPSARPALGTPVRPSGRDHDAAFERYRELVEPPEEDEFGHGHHH</sequence>
<evidence type="ECO:0000256" key="3">
    <source>
        <dbReference type="ARBA" id="ARBA00022679"/>
    </source>
</evidence>
<evidence type="ECO:0000256" key="1">
    <source>
        <dbReference type="ARBA" id="ARBA00009156"/>
    </source>
</evidence>
<dbReference type="GO" id="GO:0042732">
    <property type="term" value="P:D-xylose metabolic process"/>
    <property type="evidence" value="ECO:0007669"/>
    <property type="project" value="UniProtKB-KW"/>
</dbReference>
<dbReference type="Pfam" id="PF00370">
    <property type="entry name" value="FGGY_N"/>
    <property type="match status" value="1"/>
</dbReference>
<dbReference type="CDD" id="cd07808">
    <property type="entry name" value="ASKHA_NBD_FGGY_EcXK-like"/>
    <property type="match status" value="1"/>
</dbReference>
<dbReference type="KEGG" id="ahg:AHOG_09060"/>
<keyword evidence="8" id="KW-1185">Reference proteome</keyword>
<keyword evidence="2" id="KW-0859">Xylose metabolism</keyword>
<dbReference type="InterPro" id="IPR018484">
    <property type="entry name" value="FGGY_N"/>
</dbReference>
<dbReference type="InterPro" id="IPR050406">
    <property type="entry name" value="FGGY_Carb_Kinase"/>
</dbReference>
<dbReference type="InterPro" id="IPR018485">
    <property type="entry name" value="FGGY_C"/>
</dbReference>
<evidence type="ECO:0000256" key="4">
    <source>
        <dbReference type="ARBA" id="ARBA00022777"/>
    </source>
</evidence>
<dbReference type="AlphaFoldDB" id="A0A221W0Z2"/>
<dbReference type="SUPFAM" id="SSF53067">
    <property type="entry name" value="Actin-like ATPase domain"/>
    <property type="match status" value="2"/>
</dbReference>
<keyword evidence="3 7" id="KW-0808">Transferase</keyword>
<comment type="similarity">
    <text evidence="1">Belongs to the FGGY kinase family.</text>
</comment>
<dbReference type="Gene3D" id="3.30.420.40">
    <property type="match status" value="2"/>
</dbReference>
<dbReference type="GO" id="GO:0004856">
    <property type="term" value="F:D-xylulokinase activity"/>
    <property type="evidence" value="ECO:0007669"/>
    <property type="project" value="UniProtKB-EC"/>
</dbReference>
<protein>
    <submittedName>
        <fullName evidence="7">Xylulose kinase</fullName>
        <ecNumber evidence="7">2.7.1.17</ecNumber>
    </submittedName>
</protein>
<keyword evidence="4 7" id="KW-0418">Kinase</keyword>
<keyword evidence="2" id="KW-0119">Carbohydrate metabolism</keyword>
<proteinExistence type="inferred from homology"/>
<evidence type="ECO:0000259" key="5">
    <source>
        <dbReference type="Pfam" id="PF00370"/>
    </source>
</evidence>
<gene>
    <name evidence="7" type="primary">xylB1</name>
    <name evidence="7" type="ORF">AHOG_09060</name>
</gene>
<evidence type="ECO:0000259" key="6">
    <source>
        <dbReference type="Pfam" id="PF02782"/>
    </source>
</evidence>
<dbReference type="Pfam" id="PF02782">
    <property type="entry name" value="FGGY_C"/>
    <property type="match status" value="1"/>
</dbReference>
<evidence type="ECO:0000256" key="2">
    <source>
        <dbReference type="ARBA" id="ARBA00022629"/>
    </source>
</evidence>
<accession>A0A221W0Z2</accession>
<dbReference type="PANTHER" id="PTHR43095">
    <property type="entry name" value="SUGAR KINASE"/>
    <property type="match status" value="1"/>
</dbReference>
<dbReference type="InterPro" id="IPR043129">
    <property type="entry name" value="ATPase_NBD"/>
</dbReference>
<dbReference type="InterPro" id="IPR000577">
    <property type="entry name" value="Carb_kinase_FGGY"/>
</dbReference>
<organism evidence="7 8">
    <name type="scientific">Actinoalloteichus hoggarensis</name>
    <dbReference type="NCBI Taxonomy" id="1470176"/>
    <lineage>
        <taxon>Bacteria</taxon>
        <taxon>Bacillati</taxon>
        <taxon>Actinomycetota</taxon>
        <taxon>Actinomycetes</taxon>
        <taxon>Pseudonocardiales</taxon>
        <taxon>Pseudonocardiaceae</taxon>
        <taxon>Actinoalloteichus</taxon>
    </lineage>
</organism>
<evidence type="ECO:0000313" key="8">
    <source>
        <dbReference type="Proteomes" id="UP000204221"/>
    </source>
</evidence>
<dbReference type="PIRSF" id="PIRSF000538">
    <property type="entry name" value="GlpK"/>
    <property type="match status" value="1"/>
</dbReference>
<dbReference type="EMBL" id="CP022521">
    <property type="protein sequence ID" value="ASO19456.1"/>
    <property type="molecule type" value="Genomic_DNA"/>
</dbReference>
<name>A0A221W0Z2_9PSEU</name>
<reference evidence="7 8" key="1">
    <citation type="submission" date="2017-07" db="EMBL/GenBank/DDBJ databases">
        <title>Complete genome sequence of Actinoalloteichus hoggarensis DSM 45943, type strain of Actinoalloteichus hoggarensis.</title>
        <authorList>
            <person name="Ruckert C."/>
            <person name="Nouioui I."/>
            <person name="Willmese J."/>
            <person name="van Wezel G."/>
            <person name="Klenk H.-P."/>
            <person name="Kalinowski J."/>
            <person name="Zotchev S.B."/>
        </authorList>
    </citation>
    <scope>NUCLEOTIDE SEQUENCE [LARGE SCALE GENOMIC DNA]</scope>
    <source>
        <strain evidence="7 8">DSM 45943</strain>
    </source>
</reference>
<evidence type="ECO:0000313" key="7">
    <source>
        <dbReference type="EMBL" id="ASO19456.1"/>
    </source>
</evidence>
<dbReference type="RefSeq" id="WP_211290559.1">
    <property type="nucleotide sequence ID" value="NZ_CP022521.1"/>
</dbReference>
<dbReference type="Proteomes" id="UP000204221">
    <property type="component" value="Chromosome"/>
</dbReference>